<keyword evidence="2" id="KW-1185">Reference proteome</keyword>
<sequence length="113" mass="13575">MFFAIIAGVQISFSELGFSYCFFFRGRNYRNQAQQDKKKQYKVSFSFLLGLTIQLQNCLSVESTYRMWPLSYAYNALHKKVKFRMALRKREKKMKHSTEFTALKYSYFPKYLP</sequence>
<accession>A0ACC2EQN7</accession>
<protein>
    <submittedName>
        <fullName evidence="1">Uncharacterized protein</fullName>
    </submittedName>
</protein>
<gene>
    <name evidence="1" type="ORF">O6H91_01G048400</name>
</gene>
<name>A0ACC2EQN7_DIPCM</name>
<organism evidence="1 2">
    <name type="scientific">Diphasiastrum complanatum</name>
    <name type="common">Issler's clubmoss</name>
    <name type="synonym">Lycopodium complanatum</name>
    <dbReference type="NCBI Taxonomy" id="34168"/>
    <lineage>
        <taxon>Eukaryota</taxon>
        <taxon>Viridiplantae</taxon>
        <taxon>Streptophyta</taxon>
        <taxon>Embryophyta</taxon>
        <taxon>Tracheophyta</taxon>
        <taxon>Lycopodiopsida</taxon>
        <taxon>Lycopodiales</taxon>
        <taxon>Lycopodiaceae</taxon>
        <taxon>Lycopodioideae</taxon>
        <taxon>Diphasiastrum</taxon>
    </lineage>
</organism>
<dbReference type="EMBL" id="CM055092">
    <property type="protein sequence ID" value="KAJ7568789.1"/>
    <property type="molecule type" value="Genomic_DNA"/>
</dbReference>
<reference evidence="2" key="1">
    <citation type="journal article" date="2024" name="Proc. Natl. Acad. Sci. U.S.A.">
        <title>Extraordinary preservation of gene collinearity over three hundred million years revealed in homosporous lycophytes.</title>
        <authorList>
            <person name="Li C."/>
            <person name="Wickell D."/>
            <person name="Kuo L.Y."/>
            <person name="Chen X."/>
            <person name="Nie B."/>
            <person name="Liao X."/>
            <person name="Peng D."/>
            <person name="Ji J."/>
            <person name="Jenkins J."/>
            <person name="Williams M."/>
            <person name="Shu S."/>
            <person name="Plott C."/>
            <person name="Barry K."/>
            <person name="Rajasekar S."/>
            <person name="Grimwood J."/>
            <person name="Han X."/>
            <person name="Sun S."/>
            <person name="Hou Z."/>
            <person name="He W."/>
            <person name="Dai G."/>
            <person name="Sun C."/>
            <person name="Schmutz J."/>
            <person name="Leebens-Mack J.H."/>
            <person name="Li F.W."/>
            <person name="Wang L."/>
        </authorList>
    </citation>
    <scope>NUCLEOTIDE SEQUENCE [LARGE SCALE GENOMIC DNA]</scope>
    <source>
        <strain evidence="2">cv. PW_Plant_1</strain>
    </source>
</reference>
<proteinExistence type="predicted"/>
<dbReference type="Proteomes" id="UP001162992">
    <property type="component" value="Chromosome 1"/>
</dbReference>
<evidence type="ECO:0000313" key="1">
    <source>
        <dbReference type="EMBL" id="KAJ7568789.1"/>
    </source>
</evidence>
<evidence type="ECO:0000313" key="2">
    <source>
        <dbReference type="Proteomes" id="UP001162992"/>
    </source>
</evidence>
<comment type="caution">
    <text evidence="1">The sequence shown here is derived from an EMBL/GenBank/DDBJ whole genome shotgun (WGS) entry which is preliminary data.</text>
</comment>